<organism evidence="3 4">
    <name type="scientific">Amanita muscaria (strain Koide BX008)</name>
    <dbReference type="NCBI Taxonomy" id="946122"/>
    <lineage>
        <taxon>Eukaryota</taxon>
        <taxon>Fungi</taxon>
        <taxon>Dikarya</taxon>
        <taxon>Basidiomycota</taxon>
        <taxon>Agaricomycotina</taxon>
        <taxon>Agaricomycetes</taxon>
        <taxon>Agaricomycetidae</taxon>
        <taxon>Agaricales</taxon>
        <taxon>Pluteineae</taxon>
        <taxon>Amanitaceae</taxon>
        <taxon>Amanita</taxon>
    </lineage>
</organism>
<feature type="coiled-coil region" evidence="1">
    <location>
        <begin position="35"/>
        <end position="62"/>
    </location>
</feature>
<dbReference type="InParanoid" id="A0A0C2XM06"/>
<dbReference type="STRING" id="946122.A0A0C2XM06"/>
<dbReference type="Proteomes" id="UP000054549">
    <property type="component" value="Unassembled WGS sequence"/>
</dbReference>
<dbReference type="SUPFAM" id="SSF52047">
    <property type="entry name" value="RNI-like"/>
    <property type="match status" value="1"/>
</dbReference>
<proteinExistence type="predicted"/>
<dbReference type="PANTHER" id="PTHR38926:SF5">
    <property type="entry name" value="F-BOX AND LEUCINE-RICH REPEAT PROTEIN 6"/>
    <property type="match status" value="1"/>
</dbReference>
<evidence type="ECO:0000259" key="2">
    <source>
        <dbReference type="Pfam" id="PF12937"/>
    </source>
</evidence>
<dbReference type="InterPro" id="IPR001810">
    <property type="entry name" value="F-box_dom"/>
</dbReference>
<dbReference type="SMART" id="SM00367">
    <property type="entry name" value="LRR_CC"/>
    <property type="match status" value="1"/>
</dbReference>
<dbReference type="AlphaFoldDB" id="A0A0C2XM06"/>
<feature type="domain" description="F-box" evidence="2">
    <location>
        <begin position="82"/>
        <end position="129"/>
    </location>
</feature>
<dbReference type="HOGENOM" id="CLU_525909_0_0_1"/>
<dbReference type="OrthoDB" id="3063971at2759"/>
<dbReference type="InterPro" id="IPR032675">
    <property type="entry name" value="LRR_dom_sf"/>
</dbReference>
<gene>
    <name evidence="3" type="ORF">M378DRAFT_156209</name>
</gene>
<dbReference type="Gene3D" id="1.20.1280.50">
    <property type="match status" value="1"/>
</dbReference>
<dbReference type="InterPro" id="IPR006553">
    <property type="entry name" value="Leu-rich_rpt_Cys-con_subtyp"/>
</dbReference>
<keyword evidence="1" id="KW-0175">Coiled coil</keyword>
<dbReference type="Pfam" id="PF12937">
    <property type="entry name" value="F-box-like"/>
    <property type="match status" value="1"/>
</dbReference>
<evidence type="ECO:0000256" key="1">
    <source>
        <dbReference type="SAM" id="Coils"/>
    </source>
</evidence>
<keyword evidence="4" id="KW-1185">Reference proteome</keyword>
<dbReference type="Gene3D" id="3.80.10.10">
    <property type="entry name" value="Ribonuclease Inhibitor"/>
    <property type="match status" value="1"/>
</dbReference>
<name>A0A0C2XM06_AMAMK</name>
<evidence type="ECO:0000313" key="3">
    <source>
        <dbReference type="EMBL" id="KIL70148.1"/>
    </source>
</evidence>
<dbReference type="EMBL" id="KN818224">
    <property type="protein sequence ID" value="KIL70148.1"/>
    <property type="molecule type" value="Genomic_DNA"/>
</dbReference>
<protein>
    <recommendedName>
        <fullName evidence="2">F-box domain-containing protein</fullName>
    </recommendedName>
</protein>
<evidence type="ECO:0000313" key="4">
    <source>
        <dbReference type="Proteomes" id="UP000054549"/>
    </source>
</evidence>
<dbReference type="PANTHER" id="PTHR38926">
    <property type="entry name" value="F-BOX DOMAIN CONTAINING PROTEIN, EXPRESSED"/>
    <property type="match status" value="1"/>
</dbReference>
<dbReference type="SUPFAM" id="SSF81383">
    <property type="entry name" value="F-box domain"/>
    <property type="match status" value="1"/>
</dbReference>
<sequence>MSYSNEKFEQYASFGTSKFRTQDFDSLNSNVKDIVAHCEKDIAQIDANIEQLLRQIQQLKFERSQREGLVKRCQGMVTLARRIPAEILASIFEICVNDGWTLTPLQVSQVCSEWRKAANNPSIWSHIYVNCDVQDPYRRTKFWLDRAQNSPLKVTIEARQDHRRLPRVMALLMTRISQWRSLSVICNSYLHVMQLLSYCRRPSPALRCINITIEQEFDITNQGEDNGSGTPTLLHVAFPEAPQLQYLRFRRSVLPPPRFCPPSITALCLDLAPDQAAAVHITIGAIAELLRFQPNLHTFSLSVSGSVLIETEIDEIVTLAMVPNMQRLTLSGPPGLLAVLPFLRTSALTNLHLISPLDSTGYPRHDRIDAHLRQFVTDTKPPLQLLEIRDIDISSGTFIILFTNLPDLRELRLHESEIPDSALQLLEGPGSACPHLQFLNLRWCNQITGDALVKLVKSRLDNDMDSITAITVINCAFVGNYDIMALAEMTVCRLVLTDEDDTCRLVGCCVNARYRRRLELLAKSSVQSKQRKLLL</sequence>
<dbReference type="InterPro" id="IPR036047">
    <property type="entry name" value="F-box-like_dom_sf"/>
</dbReference>
<accession>A0A0C2XM06</accession>
<reference evidence="3 4" key="1">
    <citation type="submission" date="2014-04" db="EMBL/GenBank/DDBJ databases">
        <title>Evolutionary Origins and Diversification of the Mycorrhizal Mutualists.</title>
        <authorList>
            <consortium name="DOE Joint Genome Institute"/>
            <consortium name="Mycorrhizal Genomics Consortium"/>
            <person name="Kohler A."/>
            <person name="Kuo A."/>
            <person name="Nagy L.G."/>
            <person name="Floudas D."/>
            <person name="Copeland A."/>
            <person name="Barry K.W."/>
            <person name="Cichocki N."/>
            <person name="Veneault-Fourrey C."/>
            <person name="LaButti K."/>
            <person name="Lindquist E.A."/>
            <person name="Lipzen A."/>
            <person name="Lundell T."/>
            <person name="Morin E."/>
            <person name="Murat C."/>
            <person name="Riley R."/>
            <person name="Ohm R."/>
            <person name="Sun H."/>
            <person name="Tunlid A."/>
            <person name="Henrissat B."/>
            <person name="Grigoriev I.V."/>
            <person name="Hibbett D.S."/>
            <person name="Martin F."/>
        </authorList>
    </citation>
    <scope>NUCLEOTIDE SEQUENCE [LARGE SCALE GENOMIC DNA]</scope>
    <source>
        <strain evidence="3 4">Koide BX008</strain>
    </source>
</reference>